<dbReference type="EMBL" id="MF344581">
    <property type="protein sequence ID" value="AVE23970.1"/>
    <property type="molecule type" value="Genomic_DNA"/>
</dbReference>
<protein>
    <submittedName>
        <fullName evidence="1">Uncharacterized protein</fullName>
    </submittedName>
</protein>
<geneLocation type="plasmid" evidence="1">
    <name>p13E573-HI2</name>
</geneLocation>
<accession>A0A2L1KN99</accession>
<evidence type="ECO:0000313" key="1">
    <source>
        <dbReference type="EMBL" id="AVE23970.1"/>
    </source>
</evidence>
<reference evidence="1" key="1">
    <citation type="submission" date="2017-06" db="EMBL/GenBank/DDBJ databases">
        <title>Complete sequence of p13E573-HI2.</title>
        <authorList>
            <person name="Jiang X."/>
            <person name="Feng J."/>
            <person name="Zeng L."/>
            <person name="Zhang D."/>
            <person name="Zhan Z."/>
            <person name="Zhao Y."/>
            <person name="Luo W."/>
            <person name="Zhou D."/>
        </authorList>
    </citation>
    <scope>NUCLEOTIDE SEQUENCE</scope>
    <source>
        <strain evidence="1">13E573</strain>
        <plasmid evidence="1">p13E573-HI2</plasmid>
    </source>
</reference>
<proteinExistence type="predicted"/>
<name>A0A2L1KN99_ENTCL</name>
<organism evidence="1">
    <name type="scientific">Enterobacter cloacae</name>
    <dbReference type="NCBI Taxonomy" id="550"/>
    <lineage>
        <taxon>Bacteria</taxon>
        <taxon>Pseudomonadati</taxon>
        <taxon>Pseudomonadota</taxon>
        <taxon>Gammaproteobacteria</taxon>
        <taxon>Enterobacterales</taxon>
        <taxon>Enterobacteriaceae</taxon>
        <taxon>Enterobacter</taxon>
        <taxon>Enterobacter cloacae complex</taxon>
    </lineage>
</organism>
<keyword evidence="1" id="KW-0614">Plasmid</keyword>
<dbReference type="AlphaFoldDB" id="A0A2L1KN99"/>
<sequence>MDEQDVLRVINGREIDTSDLLEEAMPNAARRFYRLTNSMNKLLQEVREHFPDALYYSASGTVSLLLGSSHDNNDHPVREMVAVTSPDLNIEGGDW</sequence>